<dbReference type="InterPro" id="IPR011010">
    <property type="entry name" value="DNA_brk_join_enz"/>
</dbReference>
<dbReference type="InterPro" id="IPR053876">
    <property type="entry name" value="Phage_int_M"/>
</dbReference>
<evidence type="ECO:0000256" key="1">
    <source>
        <dbReference type="ARBA" id="ARBA00008857"/>
    </source>
</evidence>
<comment type="similarity">
    <text evidence="1">Belongs to the 'phage' integrase family.</text>
</comment>
<dbReference type="GO" id="GO:0003677">
    <property type="term" value="F:DNA binding"/>
    <property type="evidence" value="ECO:0007669"/>
    <property type="project" value="UniProtKB-KW"/>
</dbReference>
<reference evidence="6 8" key="1">
    <citation type="submission" date="2015-11" db="EMBL/GenBank/DDBJ databases">
        <title>Genomic analysis of 38 Legionella species identifies large and diverse effector repertoires.</title>
        <authorList>
            <person name="Burstein D."/>
            <person name="Amaro F."/>
            <person name="Zusman T."/>
            <person name="Lifshitz Z."/>
            <person name="Cohen O."/>
            <person name="Gilbert J.A."/>
            <person name="Pupko T."/>
            <person name="Shuman H.A."/>
            <person name="Segal G."/>
        </authorList>
    </citation>
    <scope>NUCLEOTIDE SEQUENCE [LARGE SCALE GENOMIC DNA]</scope>
    <source>
        <strain evidence="6 8">CDC#72-OH-14</strain>
    </source>
</reference>
<dbReference type="GO" id="GO:0006310">
    <property type="term" value="P:DNA recombination"/>
    <property type="evidence" value="ECO:0007669"/>
    <property type="project" value="UniProtKB-KW"/>
</dbReference>
<proteinExistence type="inferred from homology"/>
<dbReference type="EMBL" id="LNXX01000043">
    <property type="protein sequence ID" value="KTC83354.1"/>
    <property type="molecule type" value="Genomic_DNA"/>
</dbReference>
<evidence type="ECO:0000256" key="2">
    <source>
        <dbReference type="ARBA" id="ARBA00022908"/>
    </source>
</evidence>
<keyword evidence="2" id="KW-0229">DNA integration</keyword>
<feature type="domain" description="Tyr recombinase" evidence="5">
    <location>
        <begin position="198"/>
        <end position="380"/>
    </location>
</feature>
<dbReference type="InterPro" id="IPR002104">
    <property type="entry name" value="Integrase_catalytic"/>
</dbReference>
<dbReference type="OrthoDB" id="9795573at2"/>
<evidence type="ECO:0000313" key="7">
    <source>
        <dbReference type="EMBL" id="STX36746.1"/>
    </source>
</evidence>
<name>A0A378INI7_9GAMM</name>
<dbReference type="Pfam" id="PF22022">
    <property type="entry name" value="Phage_int_M"/>
    <property type="match status" value="1"/>
</dbReference>
<dbReference type="Pfam" id="PF00589">
    <property type="entry name" value="Phage_integrase"/>
    <property type="match status" value="1"/>
</dbReference>
<dbReference type="Pfam" id="PF13356">
    <property type="entry name" value="Arm-DNA-bind_3"/>
    <property type="match status" value="1"/>
</dbReference>
<keyword evidence="8" id="KW-1185">Reference proteome</keyword>
<evidence type="ECO:0000256" key="3">
    <source>
        <dbReference type="ARBA" id="ARBA00023125"/>
    </source>
</evidence>
<dbReference type="InterPro" id="IPR025166">
    <property type="entry name" value="Integrase_DNA_bind_dom"/>
</dbReference>
<dbReference type="CDD" id="cd00801">
    <property type="entry name" value="INT_P4_C"/>
    <property type="match status" value="1"/>
</dbReference>
<evidence type="ECO:0000259" key="5">
    <source>
        <dbReference type="PROSITE" id="PS51898"/>
    </source>
</evidence>
<evidence type="ECO:0000313" key="9">
    <source>
        <dbReference type="Proteomes" id="UP000255316"/>
    </source>
</evidence>
<sequence length="402" mass="46059">MKFTDAYIRNLKPQQKWFEQIEFSGLGIRVMPGGGKSWIFRFTFDGKRYKMTLGKYPGIGLKEARELMLEAEHLKEQGINPIEHAKQQQAKSDNTVKKLALSWYAHYVEKHLKRPLTVKKQIDGDITMLLGDWVLDELETKHITQALDKIVKRGASVHANRVLSSLKQMFGYAVSRGTMSTNPAANIRARDIGGHEKPRERVLSLDEIKSLWLFLDGKDSQMAPQTRIAIKIILLTGVRTAELRLAQWDEINFAESLWTIPAIHSKASIFHKVHLSDLTINLLQQLRSISQSNYILTGIDGRQPLTENALPRAIKRIQERLGIPEWTAHDLRRTFATQLGETLQIDPVVIEKCLGHKMPRIMATYNRNEMLPQRRDALDDWANCVYNLLQDKVVYLSSVKSM</sequence>
<dbReference type="GO" id="GO:0015074">
    <property type="term" value="P:DNA integration"/>
    <property type="evidence" value="ECO:0007669"/>
    <property type="project" value="UniProtKB-KW"/>
</dbReference>
<dbReference type="RefSeq" id="WP_058465838.1">
    <property type="nucleotide sequence ID" value="NZ_CAAAHQ010000065.1"/>
</dbReference>
<dbReference type="InterPro" id="IPR038488">
    <property type="entry name" value="Integrase_DNA-bd_sf"/>
</dbReference>
<dbReference type="AlphaFoldDB" id="A0A378INI7"/>
<reference evidence="7 9" key="2">
    <citation type="submission" date="2018-06" db="EMBL/GenBank/DDBJ databases">
        <authorList>
            <consortium name="Pathogen Informatics"/>
            <person name="Doyle S."/>
        </authorList>
    </citation>
    <scope>NUCLEOTIDE SEQUENCE [LARGE SCALE GENOMIC DNA]</scope>
    <source>
        <strain evidence="7 9">NCTC12438</strain>
    </source>
</reference>
<keyword evidence="4" id="KW-0233">DNA recombination</keyword>
<organism evidence="7 9">
    <name type="scientific">Legionella cincinnatiensis</name>
    <dbReference type="NCBI Taxonomy" id="28085"/>
    <lineage>
        <taxon>Bacteria</taxon>
        <taxon>Pseudomonadati</taxon>
        <taxon>Pseudomonadota</taxon>
        <taxon>Gammaproteobacteria</taxon>
        <taxon>Legionellales</taxon>
        <taxon>Legionellaceae</taxon>
        <taxon>Legionella</taxon>
    </lineage>
</organism>
<dbReference type="PROSITE" id="PS51898">
    <property type="entry name" value="TYR_RECOMBINASE"/>
    <property type="match status" value="1"/>
</dbReference>
<dbReference type="PANTHER" id="PTHR30629">
    <property type="entry name" value="PROPHAGE INTEGRASE"/>
    <property type="match status" value="1"/>
</dbReference>
<accession>A0A378INI7</accession>
<dbReference type="Proteomes" id="UP000054854">
    <property type="component" value="Unassembled WGS sequence"/>
</dbReference>
<keyword evidence="3" id="KW-0238">DNA-binding</keyword>
<dbReference type="Gene3D" id="3.30.160.390">
    <property type="entry name" value="Integrase, DNA-binding domain"/>
    <property type="match status" value="1"/>
</dbReference>
<dbReference type="Gene3D" id="1.10.150.130">
    <property type="match status" value="1"/>
</dbReference>
<dbReference type="SUPFAM" id="SSF56349">
    <property type="entry name" value="DNA breaking-rejoining enzymes"/>
    <property type="match status" value="1"/>
</dbReference>
<gene>
    <name evidence="7" type="primary">intS_7</name>
    <name evidence="6" type="ORF">Lcin_2726</name>
    <name evidence="7" type="ORF">NCTC12438_03383</name>
</gene>
<dbReference type="PANTHER" id="PTHR30629:SF2">
    <property type="entry name" value="PROPHAGE INTEGRASE INTS-RELATED"/>
    <property type="match status" value="1"/>
</dbReference>
<protein>
    <submittedName>
        <fullName evidence="7">Integrase</fullName>
    </submittedName>
</protein>
<dbReference type="InterPro" id="IPR050808">
    <property type="entry name" value="Phage_Integrase"/>
</dbReference>
<dbReference type="STRING" id="28085.Lcin_2726"/>
<evidence type="ECO:0000313" key="8">
    <source>
        <dbReference type="Proteomes" id="UP000054854"/>
    </source>
</evidence>
<dbReference type="Gene3D" id="1.10.443.10">
    <property type="entry name" value="Intergrase catalytic core"/>
    <property type="match status" value="1"/>
</dbReference>
<dbReference type="Proteomes" id="UP000255316">
    <property type="component" value="Unassembled WGS sequence"/>
</dbReference>
<dbReference type="InterPro" id="IPR010998">
    <property type="entry name" value="Integrase_recombinase_N"/>
</dbReference>
<dbReference type="EMBL" id="UGNX01000001">
    <property type="protein sequence ID" value="STX36746.1"/>
    <property type="molecule type" value="Genomic_DNA"/>
</dbReference>
<evidence type="ECO:0000313" key="6">
    <source>
        <dbReference type="EMBL" id="KTC83354.1"/>
    </source>
</evidence>
<dbReference type="InterPro" id="IPR013762">
    <property type="entry name" value="Integrase-like_cat_sf"/>
</dbReference>
<evidence type="ECO:0000256" key="4">
    <source>
        <dbReference type="ARBA" id="ARBA00023172"/>
    </source>
</evidence>